<comment type="caution">
    <text evidence="1">The sequence shown here is derived from an EMBL/GenBank/DDBJ whole genome shotgun (WGS) entry which is preliminary data.</text>
</comment>
<keyword evidence="2" id="KW-1185">Reference proteome</keyword>
<name>A0A835JPX0_9ROSI</name>
<dbReference type="AlphaFoldDB" id="A0A835JPX0"/>
<organism evidence="1 2">
    <name type="scientific">Salix dunnii</name>
    <dbReference type="NCBI Taxonomy" id="1413687"/>
    <lineage>
        <taxon>Eukaryota</taxon>
        <taxon>Viridiplantae</taxon>
        <taxon>Streptophyta</taxon>
        <taxon>Embryophyta</taxon>
        <taxon>Tracheophyta</taxon>
        <taxon>Spermatophyta</taxon>
        <taxon>Magnoliopsida</taxon>
        <taxon>eudicotyledons</taxon>
        <taxon>Gunneridae</taxon>
        <taxon>Pentapetalae</taxon>
        <taxon>rosids</taxon>
        <taxon>fabids</taxon>
        <taxon>Malpighiales</taxon>
        <taxon>Salicaceae</taxon>
        <taxon>Saliceae</taxon>
        <taxon>Salix</taxon>
    </lineage>
</organism>
<sequence length="74" mass="7954">MESMIESHFLYFYLPHSSDDARTRLAGNVMLKRLCEGANPLSSPSGEGSAVTSRKLVALHLAGTERTPSPGIGH</sequence>
<proteinExistence type="predicted"/>
<dbReference type="EMBL" id="JADGMS010000010">
    <property type="protein sequence ID" value="KAF9673421.1"/>
    <property type="molecule type" value="Genomic_DNA"/>
</dbReference>
<gene>
    <name evidence="1" type="ORF">SADUNF_Sadunf10G0022600</name>
</gene>
<dbReference type="Proteomes" id="UP000657918">
    <property type="component" value="Unassembled WGS sequence"/>
</dbReference>
<accession>A0A835JPX0</accession>
<reference evidence="1 2" key="1">
    <citation type="submission" date="2020-10" db="EMBL/GenBank/DDBJ databases">
        <title>Plant Genome Project.</title>
        <authorList>
            <person name="Zhang R.-G."/>
        </authorList>
    </citation>
    <scope>NUCLEOTIDE SEQUENCE [LARGE SCALE GENOMIC DNA]</scope>
    <source>
        <strain evidence="1">FAFU-HL-1</strain>
        <tissue evidence="1">Leaf</tissue>
    </source>
</reference>
<evidence type="ECO:0000313" key="2">
    <source>
        <dbReference type="Proteomes" id="UP000657918"/>
    </source>
</evidence>
<evidence type="ECO:0000313" key="1">
    <source>
        <dbReference type="EMBL" id="KAF9673421.1"/>
    </source>
</evidence>
<protein>
    <submittedName>
        <fullName evidence="1">Uncharacterized protein</fullName>
    </submittedName>
</protein>